<protein>
    <submittedName>
        <fullName evidence="1">Uncharacterized protein</fullName>
    </submittedName>
</protein>
<comment type="caution">
    <text evidence="1">The sequence shown here is derived from an EMBL/GenBank/DDBJ whole genome shotgun (WGS) entry which is preliminary data.</text>
</comment>
<reference evidence="2" key="1">
    <citation type="journal article" date="2019" name="Int. J. Syst. Evol. Microbiol.">
        <title>The Global Catalogue of Microorganisms (GCM) 10K type strain sequencing project: providing services to taxonomists for standard genome sequencing and annotation.</title>
        <authorList>
            <consortium name="The Broad Institute Genomics Platform"/>
            <consortium name="The Broad Institute Genome Sequencing Center for Infectious Disease"/>
            <person name="Wu L."/>
            <person name="Ma J."/>
        </authorList>
    </citation>
    <scope>NUCLEOTIDE SEQUENCE [LARGE SCALE GENOMIC DNA]</scope>
    <source>
        <strain evidence="2">JCM 10083</strain>
    </source>
</reference>
<dbReference type="Proteomes" id="UP001596514">
    <property type="component" value="Unassembled WGS sequence"/>
</dbReference>
<gene>
    <name evidence="1" type="ORF">ACFQVD_15665</name>
</gene>
<keyword evidence="2" id="KW-1185">Reference proteome</keyword>
<proteinExistence type="predicted"/>
<sequence>MPLLVLGPPATPSPGPAHAAEYGHLVVQSIQADRTTRTGPCRRDEGRLP</sequence>
<dbReference type="EMBL" id="JBHTEE010000001">
    <property type="protein sequence ID" value="MFC7601529.1"/>
    <property type="molecule type" value="Genomic_DNA"/>
</dbReference>
<evidence type="ECO:0000313" key="1">
    <source>
        <dbReference type="EMBL" id="MFC7601529.1"/>
    </source>
</evidence>
<accession>A0ABW2SZN9</accession>
<name>A0ABW2SZN9_9ACTN</name>
<evidence type="ECO:0000313" key="2">
    <source>
        <dbReference type="Proteomes" id="UP001596514"/>
    </source>
</evidence>
<dbReference type="RefSeq" id="WP_343963855.1">
    <property type="nucleotide sequence ID" value="NZ_BAAAGK010000019.1"/>
</dbReference>
<organism evidence="1 2">
    <name type="scientific">Streptosporangium amethystogenes subsp. fukuiense</name>
    <dbReference type="NCBI Taxonomy" id="698418"/>
    <lineage>
        <taxon>Bacteria</taxon>
        <taxon>Bacillati</taxon>
        <taxon>Actinomycetota</taxon>
        <taxon>Actinomycetes</taxon>
        <taxon>Streptosporangiales</taxon>
        <taxon>Streptosporangiaceae</taxon>
        <taxon>Streptosporangium</taxon>
    </lineage>
</organism>